<gene>
    <name evidence="1" type="ORF">Sxan_03420</name>
</gene>
<sequence>MDCQPQFGEREGPTLSGEQDEAVFRFGWRGSHCPGEPVDDLWLAISKDPDGTWSLDAYFIGPTTLTGGAPRAAAFAQWLLAGPPEGRYEKEFILVDGEPQSGSRRLADGTRLTVEILLGREEAGGPEYLQVILTGEIRNYAFALCAPLECQRVLRAELEAAAARLLTSSA</sequence>
<evidence type="ECO:0000313" key="2">
    <source>
        <dbReference type="Proteomes" id="UP000600026"/>
    </source>
</evidence>
<dbReference type="EMBL" id="BNEE01000003">
    <property type="protein sequence ID" value="GHI82978.1"/>
    <property type="molecule type" value="Genomic_DNA"/>
</dbReference>
<evidence type="ECO:0000313" key="1">
    <source>
        <dbReference type="EMBL" id="GHI82978.1"/>
    </source>
</evidence>
<dbReference type="AlphaFoldDB" id="A0A919GRM0"/>
<proteinExistence type="predicted"/>
<reference evidence="1" key="1">
    <citation type="submission" date="2020-09" db="EMBL/GenBank/DDBJ databases">
        <title>Whole genome shotgun sequence of Streptomyces xanthophaeus NBRC 12829.</title>
        <authorList>
            <person name="Komaki H."/>
            <person name="Tamura T."/>
        </authorList>
    </citation>
    <scope>NUCLEOTIDE SEQUENCE</scope>
    <source>
        <strain evidence="1">NBRC 12829</strain>
    </source>
</reference>
<comment type="caution">
    <text evidence="1">The sequence shown here is derived from an EMBL/GenBank/DDBJ whole genome shotgun (WGS) entry which is preliminary data.</text>
</comment>
<name>A0A919GRM0_9ACTN</name>
<keyword evidence="2" id="KW-1185">Reference proteome</keyword>
<dbReference type="Proteomes" id="UP000600026">
    <property type="component" value="Unassembled WGS sequence"/>
</dbReference>
<organism evidence="1 2">
    <name type="scientific">Streptomyces xanthophaeus</name>
    <dbReference type="NCBI Taxonomy" id="67385"/>
    <lineage>
        <taxon>Bacteria</taxon>
        <taxon>Bacillati</taxon>
        <taxon>Actinomycetota</taxon>
        <taxon>Actinomycetes</taxon>
        <taxon>Kitasatosporales</taxon>
        <taxon>Streptomycetaceae</taxon>
        <taxon>Streptomyces</taxon>
    </lineage>
</organism>
<accession>A0A919GRM0</accession>
<protein>
    <submittedName>
        <fullName evidence="1">Uncharacterized protein</fullName>
    </submittedName>
</protein>